<keyword evidence="3" id="KW-1185">Reference proteome</keyword>
<protein>
    <submittedName>
        <fullName evidence="2">Uncharacterized protein</fullName>
    </submittedName>
</protein>
<proteinExistence type="predicted"/>
<sequence>MHGQDSKRPLCGTKPLRTATRPEILCAVSGCKHVPPVHVPCEISRLRLSVLVYTLELSFYMPMYCSRPVLSIMAVVLLNLVWPPKPFLFFFHRPTHAE</sequence>
<feature type="transmembrane region" description="Helical" evidence="1">
    <location>
        <begin position="64"/>
        <end position="82"/>
    </location>
</feature>
<evidence type="ECO:0000256" key="1">
    <source>
        <dbReference type="SAM" id="Phobius"/>
    </source>
</evidence>
<gene>
    <name evidence="2" type="ORF">N658DRAFT_197775</name>
</gene>
<accession>A0AAN6Q8Q8</accession>
<evidence type="ECO:0000313" key="3">
    <source>
        <dbReference type="Proteomes" id="UP001305647"/>
    </source>
</evidence>
<keyword evidence="1" id="KW-0472">Membrane</keyword>
<evidence type="ECO:0000313" key="2">
    <source>
        <dbReference type="EMBL" id="KAK4105006.1"/>
    </source>
</evidence>
<dbReference type="EMBL" id="MU863626">
    <property type="protein sequence ID" value="KAK4105006.1"/>
    <property type="molecule type" value="Genomic_DNA"/>
</dbReference>
<name>A0AAN6Q8Q8_9PEZI</name>
<comment type="caution">
    <text evidence="2">The sequence shown here is derived from an EMBL/GenBank/DDBJ whole genome shotgun (WGS) entry which is preliminary data.</text>
</comment>
<reference evidence="2" key="2">
    <citation type="submission" date="2023-05" db="EMBL/GenBank/DDBJ databases">
        <authorList>
            <consortium name="Lawrence Berkeley National Laboratory"/>
            <person name="Steindorff A."/>
            <person name="Hensen N."/>
            <person name="Bonometti L."/>
            <person name="Westerberg I."/>
            <person name="Brannstrom I.O."/>
            <person name="Guillou S."/>
            <person name="Cros-Aarteil S."/>
            <person name="Calhoun S."/>
            <person name="Haridas S."/>
            <person name="Kuo A."/>
            <person name="Mondo S."/>
            <person name="Pangilinan J."/>
            <person name="Riley R."/>
            <person name="Labutti K."/>
            <person name="Andreopoulos B."/>
            <person name="Lipzen A."/>
            <person name="Chen C."/>
            <person name="Yanf M."/>
            <person name="Daum C."/>
            <person name="Ng V."/>
            <person name="Clum A."/>
            <person name="Ohm R."/>
            <person name="Martin F."/>
            <person name="Silar P."/>
            <person name="Natvig D."/>
            <person name="Lalanne C."/>
            <person name="Gautier V."/>
            <person name="Ament-Velasquez S.L."/>
            <person name="Kruys A."/>
            <person name="Hutchinson M.I."/>
            <person name="Powell A.J."/>
            <person name="Barry K."/>
            <person name="Miller A.N."/>
            <person name="Grigoriev I.V."/>
            <person name="Debuchy R."/>
            <person name="Gladieux P."/>
            <person name="Thoren M.H."/>
            <person name="Johannesson H."/>
        </authorList>
    </citation>
    <scope>NUCLEOTIDE SEQUENCE</scope>
    <source>
        <strain evidence="2">CBS 757.83</strain>
    </source>
</reference>
<reference evidence="2" key="1">
    <citation type="journal article" date="2023" name="Mol. Phylogenet. Evol.">
        <title>Genome-scale phylogeny and comparative genomics of the fungal order Sordariales.</title>
        <authorList>
            <person name="Hensen N."/>
            <person name="Bonometti L."/>
            <person name="Westerberg I."/>
            <person name="Brannstrom I.O."/>
            <person name="Guillou S."/>
            <person name="Cros-Aarteil S."/>
            <person name="Calhoun S."/>
            <person name="Haridas S."/>
            <person name="Kuo A."/>
            <person name="Mondo S."/>
            <person name="Pangilinan J."/>
            <person name="Riley R."/>
            <person name="LaButti K."/>
            <person name="Andreopoulos B."/>
            <person name="Lipzen A."/>
            <person name="Chen C."/>
            <person name="Yan M."/>
            <person name="Daum C."/>
            <person name="Ng V."/>
            <person name="Clum A."/>
            <person name="Steindorff A."/>
            <person name="Ohm R.A."/>
            <person name="Martin F."/>
            <person name="Silar P."/>
            <person name="Natvig D.O."/>
            <person name="Lalanne C."/>
            <person name="Gautier V."/>
            <person name="Ament-Velasquez S.L."/>
            <person name="Kruys A."/>
            <person name="Hutchinson M.I."/>
            <person name="Powell A.J."/>
            <person name="Barry K."/>
            <person name="Miller A.N."/>
            <person name="Grigoriev I.V."/>
            <person name="Debuchy R."/>
            <person name="Gladieux P."/>
            <person name="Hiltunen Thoren M."/>
            <person name="Johannesson H."/>
        </authorList>
    </citation>
    <scope>NUCLEOTIDE SEQUENCE</scope>
    <source>
        <strain evidence="2">CBS 757.83</strain>
    </source>
</reference>
<dbReference type="AlphaFoldDB" id="A0AAN6Q8Q8"/>
<dbReference type="Proteomes" id="UP001305647">
    <property type="component" value="Unassembled WGS sequence"/>
</dbReference>
<organism evidence="2 3">
    <name type="scientific">Parathielavia hyrcaniae</name>
    <dbReference type="NCBI Taxonomy" id="113614"/>
    <lineage>
        <taxon>Eukaryota</taxon>
        <taxon>Fungi</taxon>
        <taxon>Dikarya</taxon>
        <taxon>Ascomycota</taxon>
        <taxon>Pezizomycotina</taxon>
        <taxon>Sordariomycetes</taxon>
        <taxon>Sordariomycetidae</taxon>
        <taxon>Sordariales</taxon>
        <taxon>Chaetomiaceae</taxon>
        <taxon>Parathielavia</taxon>
    </lineage>
</organism>
<keyword evidence="1" id="KW-0812">Transmembrane</keyword>
<keyword evidence="1" id="KW-1133">Transmembrane helix</keyword>